<keyword evidence="2" id="KW-1185">Reference proteome</keyword>
<evidence type="ECO:0000313" key="1">
    <source>
        <dbReference type="EMBL" id="KAJ2958761.1"/>
    </source>
</evidence>
<organism evidence="1 2">
    <name type="scientific">Zarea fungicola</name>
    <dbReference type="NCBI Taxonomy" id="93591"/>
    <lineage>
        <taxon>Eukaryota</taxon>
        <taxon>Fungi</taxon>
        <taxon>Dikarya</taxon>
        <taxon>Ascomycota</taxon>
        <taxon>Pezizomycotina</taxon>
        <taxon>Sordariomycetes</taxon>
        <taxon>Hypocreomycetidae</taxon>
        <taxon>Hypocreales</taxon>
        <taxon>Cordycipitaceae</taxon>
        <taxon>Zarea</taxon>
    </lineage>
</organism>
<dbReference type="EMBL" id="JANJQO010003528">
    <property type="protein sequence ID" value="KAJ2958761.1"/>
    <property type="molecule type" value="Genomic_DNA"/>
</dbReference>
<accession>A0ACC1MC30</accession>
<sequence length="557" mass="63127">MRDLGIKDDEKVTDEFRQFVAGNTLYGWDEDKLEGGYPWAQCYGGYQFGQWAGQLGDGRAISLFETTNPATETRYELQLKGAGITPYSRFADGKAVLRSSIREFVVSEALNALSIPTTRALSLTLLSESKVLRERIEPGAIVLRFAQSWLRLGTFDLLRSRGDRKMVRQLSTYVAEEVFGGWDKLPGRLENPDQPGDAPPPARGVPEKTIEGPADGAENRFTRLYREIVRRNALVVAQWQAYGFMNGVLNTDNTSVYGLSIDFGPFAFMDNFDPSYTPNHDDGTLRYAYRNQPTIIWWNLVRLGEALGELMGMGSDVDSESYLAEGVKEGQEDEIIARAEKLITQAGEEFKQTFLSEYKRLMTARLGLRQQKESDFEILFSEALDTLEAFELDFSHFFRRLSSIKLADVSTEEARLRTAKVFFHNEGLSNSTSESEALDRISKWLSKWHDRVIEDWSPDGAGVTAGAEAERIQAMKQVNPNFVPRGWILDEIIRRVEKEGDRKVLDRVMHMALHPFNDAWSGQEFDGATWNGNYAEEQRWIGDVPRFERALQCSCSS</sequence>
<gene>
    <name evidence="1" type="ORF">NQ176_g11161</name>
</gene>
<dbReference type="Proteomes" id="UP001143910">
    <property type="component" value="Unassembled WGS sequence"/>
</dbReference>
<protein>
    <submittedName>
        <fullName evidence="1">Uncharacterized protein</fullName>
    </submittedName>
</protein>
<proteinExistence type="predicted"/>
<reference evidence="1" key="1">
    <citation type="submission" date="2022-08" db="EMBL/GenBank/DDBJ databases">
        <title>Genome Sequence of Lecanicillium fungicola.</title>
        <authorList>
            <person name="Buettner E."/>
        </authorList>
    </citation>
    <scope>NUCLEOTIDE SEQUENCE</scope>
    <source>
        <strain evidence="1">Babe33</strain>
    </source>
</reference>
<name>A0ACC1MC30_9HYPO</name>
<comment type="caution">
    <text evidence="1">The sequence shown here is derived from an EMBL/GenBank/DDBJ whole genome shotgun (WGS) entry which is preliminary data.</text>
</comment>
<evidence type="ECO:0000313" key="2">
    <source>
        <dbReference type="Proteomes" id="UP001143910"/>
    </source>
</evidence>